<dbReference type="SUPFAM" id="SSF48452">
    <property type="entry name" value="TPR-like"/>
    <property type="match status" value="1"/>
</dbReference>
<protein>
    <submittedName>
        <fullName evidence="3">Tetratricopeptide repeat protein</fullName>
    </submittedName>
</protein>
<accession>A0A2S0MN75</accession>
<gene>
    <name evidence="3" type="ORF">C6Y53_05920</name>
</gene>
<dbReference type="RefSeq" id="WP_106471608.1">
    <property type="nucleotide sequence ID" value="NZ_CP027665.1"/>
</dbReference>
<dbReference type="GO" id="GO:0008476">
    <property type="term" value="F:protein-tyrosine sulfotransferase activity"/>
    <property type="evidence" value="ECO:0007669"/>
    <property type="project" value="InterPro"/>
</dbReference>
<evidence type="ECO:0000256" key="1">
    <source>
        <dbReference type="ARBA" id="ARBA00022679"/>
    </source>
</evidence>
<sequence length="584" mass="63177">MSLQSDLHAALTPARQGRYKAAIKAARAGMRRHKSHPAFPNIAATALCALGKEREAVPLFRKALALAPDFHDARRNLAQAYLGLGQPDRAGKLLQRLVTDLPRDDGAWLLLAVASEATGDLPAAETAVGQALALAPRNRAALLRRAALRNRMGLSRGALDDYMAAADLDPADPGVALELAALLMYLTRDDDAIAVLNRAIAVSPDHAGLRAELANRLLAAGDRDRAIATFRAALELAPDDAETLDQLALALPTGDLPALRTRITDALSRTPSGSADHATLMFALAHAGTRAGDAAAMDHLKQANDETAALTPYDAAGEAAFTDTIRARFPAPARVEPVEDTDGPVPIFVLGMPRSGTTLAEAVLGAHDAVVPLGERRVGDLLFPWLQSGRPLDAGDIARIRRTDRANLPDLPEGTSAYVDKMPENHRLAGFLKTIWPEARIIHLRRDPRDTALSLWRARFPAGRLAYAYDRAAMAHRFNLYAGIMAHWRQVMPGNILEITYESLVSDPGATSRELARFCGLDWQSGMAQPDRHAGQVRTLSVHQLRQPVHTRSVGQWRDHADLLAPFIEALDPELWPELADATD</sequence>
<dbReference type="PANTHER" id="PTHR12788">
    <property type="entry name" value="PROTEIN-TYROSINE SULFOTRANSFERASE 2"/>
    <property type="match status" value="1"/>
</dbReference>
<dbReference type="PANTHER" id="PTHR12788:SF10">
    <property type="entry name" value="PROTEIN-TYROSINE SULFOTRANSFERASE"/>
    <property type="match status" value="1"/>
</dbReference>
<dbReference type="Pfam" id="PF14559">
    <property type="entry name" value="TPR_19"/>
    <property type="match status" value="2"/>
</dbReference>
<dbReference type="AlphaFoldDB" id="A0A2S0MN75"/>
<evidence type="ECO:0000256" key="2">
    <source>
        <dbReference type="PROSITE-ProRule" id="PRU00339"/>
    </source>
</evidence>
<organism evidence="3 4">
    <name type="scientific">Pukyongiella litopenaei</name>
    <dbReference type="NCBI Taxonomy" id="2605946"/>
    <lineage>
        <taxon>Bacteria</taxon>
        <taxon>Pseudomonadati</taxon>
        <taxon>Pseudomonadota</taxon>
        <taxon>Alphaproteobacteria</taxon>
        <taxon>Rhodobacterales</taxon>
        <taxon>Paracoccaceae</taxon>
        <taxon>Pukyongiella</taxon>
    </lineage>
</organism>
<dbReference type="EMBL" id="CP027665">
    <property type="protein sequence ID" value="AVO37296.1"/>
    <property type="molecule type" value="Genomic_DNA"/>
</dbReference>
<keyword evidence="2" id="KW-0802">TPR repeat</keyword>
<feature type="repeat" description="TPR" evidence="2">
    <location>
        <begin position="207"/>
        <end position="240"/>
    </location>
</feature>
<dbReference type="Gene3D" id="3.40.50.300">
    <property type="entry name" value="P-loop containing nucleotide triphosphate hydrolases"/>
    <property type="match status" value="1"/>
</dbReference>
<name>A0A2S0MN75_9RHOB</name>
<dbReference type="InterPro" id="IPR027417">
    <property type="entry name" value="P-loop_NTPase"/>
</dbReference>
<dbReference type="InterPro" id="IPR026634">
    <property type="entry name" value="TPST-like"/>
</dbReference>
<proteinExistence type="predicted"/>
<evidence type="ECO:0000313" key="3">
    <source>
        <dbReference type="EMBL" id="AVO37296.1"/>
    </source>
</evidence>
<dbReference type="KEGG" id="thas:C6Y53_05920"/>
<evidence type="ECO:0000313" key="4">
    <source>
        <dbReference type="Proteomes" id="UP000237655"/>
    </source>
</evidence>
<dbReference type="SUPFAM" id="SSF52540">
    <property type="entry name" value="P-loop containing nucleoside triphosphate hydrolases"/>
    <property type="match status" value="1"/>
</dbReference>
<dbReference type="Proteomes" id="UP000237655">
    <property type="component" value="Chromosome"/>
</dbReference>
<dbReference type="Pfam" id="PF13469">
    <property type="entry name" value="Sulfotransfer_3"/>
    <property type="match status" value="1"/>
</dbReference>
<reference evidence="4" key="1">
    <citation type="submission" date="2018-03" db="EMBL/GenBank/DDBJ databases">
        <title>Genomic analysis of the strain SH-1 isolated from shrimp intestine.</title>
        <authorList>
            <person name="Kim Y.-S."/>
            <person name="Kim S.-E."/>
            <person name="Kim K.-H."/>
        </authorList>
    </citation>
    <scope>NUCLEOTIDE SEQUENCE [LARGE SCALE GENOMIC DNA]</scope>
    <source>
        <strain evidence="4">SH-1</strain>
    </source>
</reference>
<keyword evidence="4" id="KW-1185">Reference proteome</keyword>
<dbReference type="Gene3D" id="1.25.40.10">
    <property type="entry name" value="Tetratricopeptide repeat domain"/>
    <property type="match status" value="1"/>
</dbReference>
<keyword evidence="1" id="KW-0808">Transferase</keyword>
<dbReference type="PROSITE" id="PS50005">
    <property type="entry name" value="TPR"/>
    <property type="match status" value="1"/>
</dbReference>
<dbReference type="InterPro" id="IPR019734">
    <property type="entry name" value="TPR_rpt"/>
</dbReference>
<dbReference type="SMART" id="SM00028">
    <property type="entry name" value="TPR"/>
    <property type="match status" value="6"/>
</dbReference>
<dbReference type="InterPro" id="IPR011990">
    <property type="entry name" value="TPR-like_helical_dom_sf"/>
</dbReference>